<dbReference type="PANTHER" id="PTHR32196">
    <property type="entry name" value="ABC TRANSPORTER PERMEASE PROTEIN YPHD-RELATED-RELATED"/>
    <property type="match status" value="1"/>
</dbReference>
<feature type="transmembrane region" description="Helical" evidence="6">
    <location>
        <begin position="109"/>
        <end position="132"/>
    </location>
</feature>
<dbReference type="InterPro" id="IPR001851">
    <property type="entry name" value="ABC_transp_permease"/>
</dbReference>
<keyword evidence="5 6" id="KW-0472">Membrane</keyword>
<evidence type="ECO:0000256" key="5">
    <source>
        <dbReference type="ARBA" id="ARBA00023136"/>
    </source>
</evidence>
<organism evidence="7">
    <name type="scientific">Vecturithrix granuli</name>
    <dbReference type="NCBI Taxonomy" id="1499967"/>
    <lineage>
        <taxon>Bacteria</taxon>
        <taxon>Candidatus Moduliflexota</taxon>
        <taxon>Candidatus Vecturitrichia</taxon>
        <taxon>Candidatus Vecturitrichales</taxon>
        <taxon>Candidatus Vecturitrichaceae</taxon>
        <taxon>Candidatus Vecturithrix</taxon>
    </lineage>
</organism>
<dbReference type="STRING" id="1499967.U27_00705"/>
<accession>A0A081C8A2</accession>
<reference evidence="7" key="1">
    <citation type="journal article" date="2015" name="PeerJ">
        <title>First genomic representation of candidate bacterial phylum KSB3 points to enhanced environmental sensing as a trigger of wastewater bulking.</title>
        <authorList>
            <person name="Sekiguchi Y."/>
            <person name="Ohashi A."/>
            <person name="Parks D.H."/>
            <person name="Yamauchi T."/>
            <person name="Tyson G.W."/>
            <person name="Hugenholtz P."/>
        </authorList>
    </citation>
    <scope>NUCLEOTIDE SEQUENCE [LARGE SCALE GENOMIC DNA]</scope>
</reference>
<dbReference type="EMBL" id="DF820475">
    <property type="protein sequence ID" value="GAK60807.1"/>
    <property type="molecule type" value="Genomic_DNA"/>
</dbReference>
<feature type="transmembrane region" description="Helical" evidence="6">
    <location>
        <begin position="230"/>
        <end position="253"/>
    </location>
</feature>
<feature type="transmembrane region" description="Helical" evidence="6">
    <location>
        <begin position="144"/>
        <end position="164"/>
    </location>
</feature>
<feature type="transmembrane region" description="Helical" evidence="6">
    <location>
        <begin position="176"/>
        <end position="199"/>
    </location>
</feature>
<keyword evidence="3 6" id="KW-0812">Transmembrane</keyword>
<evidence type="ECO:0000256" key="2">
    <source>
        <dbReference type="ARBA" id="ARBA00022475"/>
    </source>
</evidence>
<comment type="subcellular location">
    <subcellularLocation>
        <location evidence="1">Cell membrane</location>
        <topology evidence="1">Multi-pass membrane protein</topology>
    </subcellularLocation>
</comment>
<dbReference type="eggNOG" id="COG1172">
    <property type="taxonomic scope" value="Bacteria"/>
</dbReference>
<feature type="transmembrane region" description="Helical" evidence="6">
    <location>
        <begin position="309"/>
        <end position="328"/>
    </location>
</feature>
<protein>
    <submittedName>
        <fullName evidence="7">Monosaccharide-transporting ATPase</fullName>
    </submittedName>
</protein>
<evidence type="ECO:0000313" key="7">
    <source>
        <dbReference type="EMBL" id="GAK60807.1"/>
    </source>
</evidence>
<evidence type="ECO:0000256" key="1">
    <source>
        <dbReference type="ARBA" id="ARBA00004651"/>
    </source>
</evidence>
<keyword evidence="4 6" id="KW-1133">Transmembrane helix</keyword>
<gene>
    <name evidence="7" type="ORF">U27_00705</name>
</gene>
<evidence type="ECO:0000256" key="3">
    <source>
        <dbReference type="ARBA" id="ARBA00022692"/>
    </source>
</evidence>
<keyword evidence="2" id="KW-1003">Cell membrane</keyword>
<dbReference type="AlphaFoldDB" id="A0A081C8A2"/>
<dbReference type="Proteomes" id="UP000030661">
    <property type="component" value="Unassembled WGS sequence"/>
</dbReference>
<dbReference type="Pfam" id="PF02653">
    <property type="entry name" value="BPD_transp_2"/>
    <property type="match status" value="1"/>
</dbReference>
<evidence type="ECO:0000313" key="8">
    <source>
        <dbReference type="Proteomes" id="UP000030661"/>
    </source>
</evidence>
<dbReference type="GO" id="GO:0022857">
    <property type="term" value="F:transmembrane transporter activity"/>
    <property type="evidence" value="ECO:0007669"/>
    <property type="project" value="InterPro"/>
</dbReference>
<proteinExistence type="predicted"/>
<evidence type="ECO:0000256" key="4">
    <source>
        <dbReference type="ARBA" id="ARBA00022989"/>
    </source>
</evidence>
<feature type="transmembrane region" description="Helical" evidence="6">
    <location>
        <begin position="21"/>
        <end position="38"/>
    </location>
</feature>
<keyword evidence="8" id="KW-1185">Reference proteome</keyword>
<sequence length="337" mass="35432">MNADKFGNQTILQRIFRIQEFGVFLILIGLSALLAIFRPGSFLSVENISYVARAFSFIAIMAFGECMVIITAGIDLSIGSVFGLSAVCSAIVMKYFVDTQLLAADSLLLALLCFVAGMIMGIALGCVNALFITKTKLPPFIATLGMLSIARGLAEAVTVGWPLQVSSAPFRYLGQGFIGFVPVPVIIMVLLAIATTFFLRKTILGRYVFAIGSNEEAARLSGINVDRMKFLVYALSGLFAGIGGMLLVARLGVAQSSAGFGYELDGIAAVVIGGASLMGGEGSILGVVLGAAIMGVIRNGLVLLNVSAYWQKAAIGAVLIAAIVLDQLRKGQIGRKK</sequence>
<dbReference type="CDD" id="cd06579">
    <property type="entry name" value="TM_PBP1_transp_AraH_like"/>
    <property type="match status" value="1"/>
</dbReference>
<dbReference type="PANTHER" id="PTHR32196:SF72">
    <property type="entry name" value="RIBOSE IMPORT PERMEASE PROTEIN RBSC"/>
    <property type="match status" value="1"/>
</dbReference>
<name>A0A081C8A2_VECG1</name>
<feature type="transmembrane region" description="Helical" evidence="6">
    <location>
        <begin position="50"/>
        <end position="70"/>
    </location>
</feature>
<feature type="transmembrane region" description="Helical" evidence="6">
    <location>
        <begin position="77"/>
        <end position="97"/>
    </location>
</feature>
<dbReference type="HOGENOM" id="CLU_028880_2_2_0"/>
<dbReference type="GO" id="GO:0005886">
    <property type="term" value="C:plasma membrane"/>
    <property type="evidence" value="ECO:0007669"/>
    <property type="project" value="UniProtKB-SubCell"/>
</dbReference>
<evidence type="ECO:0000256" key="6">
    <source>
        <dbReference type="SAM" id="Phobius"/>
    </source>
</evidence>